<accession>A0A397W4U2</accession>
<gene>
    <name evidence="1" type="ORF">C2G38_2059083</name>
</gene>
<dbReference type="EMBL" id="QKWP01000062">
    <property type="protein sequence ID" value="RIB28567.1"/>
    <property type="molecule type" value="Genomic_DNA"/>
</dbReference>
<dbReference type="STRING" id="44941.A0A397W4U2"/>
<sequence length="51" mass="5886">MSNLRIIPCCNSTSRIIEPIRSRCMLIRMPLPSIDEISTTLNKLHLTKIYV</sequence>
<dbReference type="SUPFAM" id="SSF52540">
    <property type="entry name" value="P-loop containing nucleoside triphosphate hydrolases"/>
    <property type="match status" value="1"/>
</dbReference>
<dbReference type="OrthoDB" id="761538at2759"/>
<organism evidence="1 2">
    <name type="scientific">Gigaspora rosea</name>
    <dbReference type="NCBI Taxonomy" id="44941"/>
    <lineage>
        <taxon>Eukaryota</taxon>
        <taxon>Fungi</taxon>
        <taxon>Fungi incertae sedis</taxon>
        <taxon>Mucoromycota</taxon>
        <taxon>Glomeromycotina</taxon>
        <taxon>Glomeromycetes</taxon>
        <taxon>Diversisporales</taxon>
        <taxon>Gigasporaceae</taxon>
        <taxon>Gigaspora</taxon>
    </lineage>
</organism>
<keyword evidence="2" id="KW-1185">Reference proteome</keyword>
<evidence type="ECO:0000313" key="2">
    <source>
        <dbReference type="Proteomes" id="UP000266673"/>
    </source>
</evidence>
<evidence type="ECO:0000313" key="1">
    <source>
        <dbReference type="EMBL" id="RIB28567.1"/>
    </source>
</evidence>
<name>A0A397W4U2_9GLOM</name>
<protein>
    <submittedName>
        <fullName evidence="1">Uncharacterized protein</fullName>
    </submittedName>
</protein>
<dbReference type="Proteomes" id="UP000266673">
    <property type="component" value="Unassembled WGS sequence"/>
</dbReference>
<dbReference type="InterPro" id="IPR027417">
    <property type="entry name" value="P-loop_NTPase"/>
</dbReference>
<reference evidence="1 2" key="1">
    <citation type="submission" date="2018-06" db="EMBL/GenBank/DDBJ databases">
        <title>Comparative genomics reveals the genomic features of Rhizophagus irregularis, R. cerebriforme, R. diaphanum and Gigaspora rosea, and their symbiotic lifestyle signature.</title>
        <authorList>
            <person name="Morin E."/>
            <person name="San Clemente H."/>
            <person name="Chen E.C.H."/>
            <person name="De La Providencia I."/>
            <person name="Hainaut M."/>
            <person name="Kuo A."/>
            <person name="Kohler A."/>
            <person name="Murat C."/>
            <person name="Tang N."/>
            <person name="Roy S."/>
            <person name="Loubradou J."/>
            <person name="Henrissat B."/>
            <person name="Grigoriev I.V."/>
            <person name="Corradi N."/>
            <person name="Roux C."/>
            <person name="Martin F.M."/>
        </authorList>
    </citation>
    <scope>NUCLEOTIDE SEQUENCE [LARGE SCALE GENOMIC DNA]</scope>
    <source>
        <strain evidence="1 2">DAOM 194757</strain>
    </source>
</reference>
<proteinExistence type="predicted"/>
<comment type="caution">
    <text evidence="1">The sequence shown here is derived from an EMBL/GenBank/DDBJ whole genome shotgun (WGS) entry which is preliminary data.</text>
</comment>
<dbReference type="AlphaFoldDB" id="A0A397W4U2"/>